<reference evidence="2 3" key="1">
    <citation type="submission" date="2018-08" db="EMBL/GenBank/DDBJ databases">
        <authorList>
            <person name="Muller C M."/>
        </authorList>
    </citation>
    <scope>NUCLEOTIDE SEQUENCE [LARGE SCALE GENOMIC DNA]</scope>
</reference>
<dbReference type="GO" id="GO:0006361">
    <property type="term" value="P:transcription initiation at RNA polymerase I promoter"/>
    <property type="evidence" value="ECO:0007669"/>
    <property type="project" value="TreeGrafter"/>
</dbReference>
<protein>
    <submittedName>
        <fullName evidence="2">Bgt-5441</fullName>
    </submittedName>
</protein>
<gene>
    <name evidence="2" type="ORF">BGT96224V316_LOCUS2852</name>
</gene>
<proteinExistence type="predicted"/>
<feature type="compositionally biased region" description="Polar residues" evidence="1">
    <location>
        <begin position="421"/>
        <end position="438"/>
    </location>
</feature>
<sequence>MESCSKLNHSSAGYVVAAVDNFEPLTLPTQGKPCKKRQPKKKRTLEGCEIRSKRLRPYHSYEYRSILNTEIQHAACKSTQNDLPRPHNSQIGLSIWSTEEKHAFFEALASLGRDSVEEIARRIKTKSQLEVQEYISVLLSSIKQLKPHSSALLPIFEIPFATEISDKCCAILEISSDAISANQECAEVEIEKEKWGNIWLITNDICQQLDTRKKLVREAESIKKKLPAANIFNLKIWLELSQRIFMNSASLEGDNWHKLAEAEETPAIRATAVEDFYNLMASITKRLVSATIFCATSRMKANNQNNLKPHEINSNDVRAAIHTLGLEEDSSRFWIECARKHKLNIVGNTRKEITKSKNDDSPHPRLTYDEVEEFMGADVRIHKNHPHHVSTRSNFILANPDSEEDTSFVHSPHSKNEDSDSTLWSNDNESVASTSSSKSLRREEMRRILREEKVRAAEQAQDAYTEMIDMQASRSDERMLWDVMKKDPPDDLRFEKEPAVKMPKYFRDIDDGNDWRGYLEYYSEWETLDNQVASDNREDGTYNPKHIQQPRTNINHPILESIPSEHFNYDDIESFSNDNMDSEFISDQNKIYSDDATKYESRSSNLSVCSGNLMTEIRGLAENFDLSSDQSLSSD</sequence>
<evidence type="ECO:0000313" key="3">
    <source>
        <dbReference type="Proteomes" id="UP000324639"/>
    </source>
</evidence>
<dbReference type="PANTHER" id="PTHR28079:SF1">
    <property type="entry name" value="RNA POLYMERASE I-SPECIFIC TRANSCRIPTION INITIATION FACTOR RRN5"/>
    <property type="match status" value="1"/>
</dbReference>
<dbReference type="AlphaFoldDB" id="A0A9X9MEI1"/>
<keyword evidence="3" id="KW-1185">Reference proteome</keyword>
<dbReference type="GO" id="GO:0001181">
    <property type="term" value="F:RNA polymerase I general transcription initiation factor activity"/>
    <property type="evidence" value="ECO:0007669"/>
    <property type="project" value="TreeGrafter"/>
</dbReference>
<dbReference type="PANTHER" id="PTHR28079">
    <property type="entry name" value="RNA POLYMERASE I-SPECIFIC TRANSCRIPTION INITIATION FACTOR RRN5"/>
    <property type="match status" value="1"/>
</dbReference>
<evidence type="ECO:0000313" key="2">
    <source>
        <dbReference type="EMBL" id="VDB83658.1"/>
    </source>
</evidence>
<dbReference type="GO" id="GO:0000182">
    <property type="term" value="F:rDNA binding"/>
    <property type="evidence" value="ECO:0007669"/>
    <property type="project" value="TreeGrafter"/>
</dbReference>
<evidence type="ECO:0000256" key="1">
    <source>
        <dbReference type="SAM" id="MobiDB-lite"/>
    </source>
</evidence>
<dbReference type="InterPro" id="IPR009057">
    <property type="entry name" value="Homeodomain-like_sf"/>
</dbReference>
<dbReference type="InterPro" id="IPR001005">
    <property type="entry name" value="SANT/Myb"/>
</dbReference>
<organism evidence="2 3">
    <name type="scientific">Blumeria graminis f. sp. tritici</name>
    <dbReference type="NCBI Taxonomy" id="62690"/>
    <lineage>
        <taxon>Eukaryota</taxon>
        <taxon>Fungi</taxon>
        <taxon>Dikarya</taxon>
        <taxon>Ascomycota</taxon>
        <taxon>Pezizomycotina</taxon>
        <taxon>Leotiomycetes</taxon>
        <taxon>Erysiphales</taxon>
        <taxon>Erysiphaceae</taxon>
        <taxon>Blumeria</taxon>
    </lineage>
</organism>
<dbReference type="InterPro" id="IPR039601">
    <property type="entry name" value="Rrn5"/>
</dbReference>
<dbReference type="GO" id="GO:0042790">
    <property type="term" value="P:nucleolar large rRNA transcription by RNA polymerase I"/>
    <property type="evidence" value="ECO:0007669"/>
    <property type="project" value="InterPro"/>
</dbReference>
<dbReference type="Proteomes" id="UP000324639">
    <property type="component" value="Chromosome Bgt_-05"/>
</dbReference>
<dbReference type="SUPFAM" id="SSF46689">
    <property type="entry name" value="Homeodomain-like"/>
    <property type="match status" value="1"/>
</dbReference>
<dbReference type="CDD" id="cd00167">
    <property type="entry name" value="SANT"/>
    <property type="match status" value="1"/>
</dbReference>
<accession>A0A9X9MEI1</accession>
<dbReference type="GO" id="GO:0000500">
    <property type="term" value="C:RNA polymerase I upstream activating factor complex"/>
    <property type="evidence" value="ECO:0007669"/>
    <property type="project" value="InterPro"/>
</dbReference>
<dbReference type="EMBL" id="LR026988">
    <property type="protein sequence ID" value="VDB83658.1"/>
    <property type="molecule type" value="Genomic_DNA"/>
</dbReference>
<dbReference type="Gene3D" id="1.10.10.60">
    <property type="entry name" value="Homeodomain-like"/>
    <property type="match status" value="1"/>
</dbReference>
<feature type="region of interest" description="Disordered" evidence="1">
    <location>
        <begin position="402"/>
        <end position="443"/>
    </location>
</feature>
<name>A0A9X9MEI1_BLUGR</name>